<gene>
    <name evidence="1" type="ORF">M5G11_21140</name>
</gene>
<organism evidence="1 2">
    <name type="scientific">Pseudomonas fontis</name>
    <dbReference type="NCBI Taxonomy" id="2942633"/>
    <lineage>
        <taxon>Bacteria</taxon>
        <taxon>Pseudomonadati</taxon>
        <taxon>Pseudomonadota</taxon>
        <taxon>Gammaproteobacteria</taxon>
        <taxon>Pseudomonadales</taxon>
        <taxon>Pseudomonadaceae</taxon>
        <taxon>Pseudomonas</taxon>
    </lineage>
</organism>
<evidence type="ECO:0000313" key="1">
    <source>
        <dbReference type="EMBL" id="MDD0993040.1"/>
    </source>
</evidence>
<accession>A0ABT5NY01</accession>
<dbReference type="RefSeq" id="WP_273908868.1">
    <property type="nucleotide sequence ID" value="NZ_JAMDGX010000002.1"/>
</dbReference>
<reference evidence="1 2" key="1">
    <citation type="submission" date="2022-05" db="EMBL/GenBank/DDBJ databases">
        <title>Novel Pseudomonas spp. Isolated from a Rainbow Trout Aquaculture Facility.</title>
        <authorList>
            <person name="Testerman T."/>
            <person name="Graf J."/>
        </authorList>
    </citation>
    <scope>NUCLEOTIDE SEQUENCE [LARGE SCALE GENOMIC DNA]</scope>
    <source>
        <strain evidence="1 2">ID681</strain>
    </source>
</reference>
<proteinExistence type="predicted"/>
<name>A0ABT5NY01_9PSED</name>
<dbReference type="EMBL" id="JAMDGY010000076">
    <property type="protein sequence ID" value="MDD0993040.1"/>
    <property type="molecule type" value="Genomic_DNA"/>
</dbReference>
<comment type="caution">
    <text evidence="1">The sequence shown here is derived from an EMBL/GenBank/DDBJ whole genome shotgun (WGS) entry which is preliminary data.</text>
</comment>
<keyword evidence="2" id="KW-1185">Reference proteome</keyword>
<dbReference type="Proteomes" id="UP001148203">
    <property type="component" value="Unassembled WGS sequence"/>
</dbReference>
<evidence type="ECO:0000313" key="2">
    <source>
        <dbReference type="Proteomes" id="UP001148203"/>
    </source>
</evidence>
<sequence length="512" mass="59021">MHANEVRPEWAVNDLCKVIVGFRNYSTHATRSKYVSFAVIEQPQMCRLLVRLSQGRVDADEAARYPAQLFEQLLEYGFLAPLDTLGWRGQCKRLGRVLDSGRWRRIPWRGRNYYVTSLVFMAFYAQGQDEYLKESVILPAWFPNYADKVLQIVGQGLDDSGYRALSGSVRRRLRKHGLVTPPERLPNRERFFAEHCVLSQALVDELPDYYRAHLPAVDDLAPHYVLNPGIHHTLDNAPAAVRRQIPNLGWARACAPTLWVEDPVKGIVSMYWLDDVQARLLAELQAGSRQVRQLDPHTLRLFVYSGILHDPRELPARRDAWQQRLSALGERLDSDGCMTFESVLSPIELAIGRKYLRFMMEGKYLLLDRVNGKTQERFWCHRDEFTFYLQGQVCALLNQVLDRPVKPGHNALTIYGNGATLPRHRDDVLAFSWVMSLPIEARPEARKEQAWPIYVETPTQVHKALLQSGDGHLIDPQMPHWREQLVEGRLGILFLWFVPQDYRGFVNGSWVD</sequence>
<protein>
    <submittedName>
        <fullName evidence="1">Uncharacterized protein</fullName>
    </submittedName>
</protein>